<dbReference type="Proteomes" id="UP001059607">
    <property type="component" value="Chromosome"/>
</dbReference>
<sequence>MTSKTNDRITIQGTAPKFDATVLQQLTEARHSAYDQTDECTALVRGEIPIQFLSNLIDHHTKGYTLRTNYPVSIGFGSYSCRMEKPESIQTADKIALAAQVKLEYIAWLESEHERYKQLLTAQLLQASELKEAEKIEKAKAKLLADIQKEVDATFSHLVIPE</sequence>
<keyword evidence="2" id="KW-1185">Reference proteome</keyword>
<protein>
    <submittedName>
        <fullName evidence="1">Uncharacterized protein</fullName>
    </submittedName>
</protein>
<dbReference type="EMBL" id="CP101125">
    <property type="protein sequence ID" value="UTO14190.1"/>
    <property type="molecule type" value="Genomic_DNA"/>
</dbReference>
<proteinExistence type="predicted"/>
<name>A0ABY5EH80_9PSED</name>
<evidence type="ECO:0000313" key="1">
    <source>
        <dbReference type="EMBL" id="UTO14190.1"/>
    </source>
</evidence>
<reference evidence="1" key="1">
    <citation type="submission" date="2022-07" db="EMBL/GenBank/DDBJ databases">
        <title>Pseudomonas nunamit sp. nov. an antifungal species isolated from Greenland.</title>
        <authorList>
            <person name="Ntana F."/>
            <person name="Hennessy R.C."/>
            <person name="Zervas A."/>
            <person name="Stougaard P."/>
        </authorList>
    </citation>
    <scope>NUCLEOTIDE SEQUENCE</scope>
    <source>
        <strain evidence="1">In5</strain>
    </source>
</reference>
<accession>A0ABY5EH80</accession>
<organism evidence="1 2">
    <name type="scientific">Pseudomonas nunensis</name>
    <dbReference type="NCBI Taxonomy" id="2961896"/>
    <lineage>
        <taxon>Bacteria</taxon>
        <taxon>Pseudomonadati</taxon>
        <taxon>Pseudomonadota</taxon>
        <taxon>Gammaproteobacteria</taxon>
        <taxon>Pseudomonadales</taxon>
        <taxon>Pseudomonadaceae</taxon>
        <taxon>Pseudomonas</taxon>
    </lineage>
</organism>
<dbReference type="RefSeq" id="WP_054616955.1">
    <property type="nucleotide sequence ID" value="NZ_CP101125.1"/>
</dbReference>
<gene>
    <name evidence="1" type="ORF">NK667_29225</name>
</gene>
<evidence type="ECO:0000313" key="2">
    <source>
        <dbReference type="Proteomes" id="UP001059607"/>
    </source>
</evidence>